<dbReference type="InterPro" id="IPR037523">
    <property type="entry name" value="VOC_core"/>
</dbReference>
<dbReference type="EMBL" id="QPJC01000016">
    <property type="protein sequence ID" value="RCW39517.1"/>
    <property type="molecule type" value="Genomic_DNA"/>
</dbReference>
<dbReference type="SUPFAM" id="SSF54593">
    <property type="entry name" value="Glyoxalase/Bleomycin resistance protein/Dihydroxybiphenyl dioxygenase"/>
    <property type="match status" value="1"/>
</dbReference>
<dbReference type="InterPro" id="IPR029068">
    <property type="entry name" value="Glyas_Bleomycin-R_OHBP_Dase"/>
</dbReference>
<dbReference type="PANTHER" id="PTHR21366:SF14">
    <property type="entry name" value="GLYOXALASE DOMAIN-CONTAINING PROTEIN 5"/>
    <property type="match status" value="1"/>
</dbReference>
<keyword evidence="3" id="KW-1185">Reference proteome</keyword>
<comment type="caution">
    <text evidence="2">The sequence shown here is derived from an EMBL/GenBank/DDBJ whole genome shotgun (WGS) entry which is preliminary data.</text>
</comment>
<evidence type="ECO:0000313" key="3">
    <source>
        <dbReference type="Proteomes" id="UP000253495"/>
    </source>
</evidence>
<feature type="domain" description="VOC" evidence="1">
    <location>
        <begin position="19"/>
        <end position="139"/>
    </location>
</feature>
<keyword evidence="2" id="KW-0560">Oxidoreductase</keyword>
<dbReference type="GO" id="GO:0051213">
    <property type="term" value="F:dioxygenase activity"/>
    <property type="evidence" value="ECO:0007669"/>
    <property type="project" value="UniProtKB-KW"/>
</dbReference>
<proteinExistence type="predicted"/>
<keyword evidence="2" id="KW-0223">Dioxygenase</keyword>
<dbReference type="Pfam" id="PF00903">
    <property type="entry name" value="Glyoxalase"/>
    <property type="match status" value="1"/>
</dbReference>
<dbReference type="AlphaFoldDB" id="A0A368VE23"/>
<dbReference type="Proteomes" id="UP000253495">
    <property type="component" value="Unassembled WGS sequence"/>
</dbReference>
<dbReference type="InterPro" id="IPR004360">
    <property type="entry name" value="Glyas_Fos-R_dOase_dom"/>
</dbReference>
<accession>A0A368VE23</accession>
<evidence type="ECO:0000313" key="2">
    <source>
        <dbReference type="EMBL" id="RCW39517.1"/>
    </source>
</evidence>
<sequence length="147" mass="16105">MHSPQAPPFLRRVMISIDRVDHLVLTVTDVDRAVDFYERILGMEAVTFPGDRRAVRLGHQTIKLHAASELVEPTATHPVPGAANLCLVTNNAISEVQEHLRANDVRIEEGPVSRTGTDGSITSLYLQDPDGNLIELARYDEPAEGTG</sequence>
<reference evidence="2 3" key="1">
    <citation type="submission" date="2018-07" db="EMBL/GenBank/DDBJ databases">
        <title>Genomic Encyclopedia of Type Strains, Phase III (KMG-III): the genomes of soil and plant-associated and newly described type strains.</title>
        <authorList>
            <person name="Whitman W."/>
        </authorList>
    </citation>
    <scope>NUCLEOTIDE SEQUENCE [LARGE SCALE GENOMIC DNA]</scope>
    <source>
        <strain evidence="2 3">CECT 8575</strain>
    </source>
</reference>
<evidence type="ECO:0000259" key="1">
    <source>
        <dbReference type="PROSITE" id="PS51819"/>
    </source>
</evidence>
<dbReference type="Gene3D" id="3.10.180.10">
    <property type="entry name" value="2,3-Dihydroxybiphenyl 1,2-Dioxygenase, domain 1"/>
    <property type="match status" value="1"/>
</dbReference>
<dbReference type="PANTHER" id="PTHR21366">
    <property type="entry name" value="GLYOXALASE FAMILY PROTEIN"/>
    <property type="match status" value="1"/>
</dbReference>
<gene>
    <name evidence="2" type="ORF">DFQ14_1162</name>
</gene>
<organism evidence="2 3">
    <name type="scientific">Halopolyspora algeriensis</name>
    <dbReference type="NCBI Taxonomy" id="1500506"/>
    <lineage>
        <taxon>Bacteria</taxon>
        <taxon>Bacillati</taxon>
        <taxon>Actinomycetota</taxon>
        <taxon>Actinomycetes</taxon>
        <taxon>Actinomycetes incertae sedis</taxon>
        <taxon>Halopolyspora</taxon>
    </lineage>
</organism>
<keyword evidence="2" id="KW-0456">Lyase</keyword>
<dbReference type="PROSITE" id="PS51819">
    <property type="entry name" value="VOC"/>
    <property type="match status" value="1"/>
</dbReference>
<protein>
    <submittedName>
        <fullName evidence="2">Catechol 2,3-dioxygenase-like lactoylglutathione lyase family enzyme</fullName>
    </submittedName>
</protein>
<dbReference type="InterPro" id="IPR050383">
    <property type="entry name" value="GlyoxalaseI/FosfomycinResist"/>
</dbReference>
<name>A0A368VE23_9ACTN</name>
<dbReference type="CDD" id="cd07253">
    <property type="entry name" value="GLOD5"/>
    <property type="match status" value="1"/>
</dbReference>
<dbReference type="GO" id="GO:0016829">
    <property type="term" value="F:lyase activity"/>
    <property type="evidence" value="ECO:0007669"/>
    <property type="project" value="UniProtKB-KW"/>
</dbReference>